<dbReference type="GO" id="GO:0003700">
    <property type="term" value="F:DNA-binding transcription factor activity"/>
    <property type="evidence" value="ECO:0007669"/>
    <property type="project" value="InterPro"/>
</dbReference>
<evidence type="ECO:0000256" key="4">
    <source>
        <dbReference type="ARBA" id="ARBA00023163"/>
    </source>
</evidence>
<gene>
    <name evidence="7" type="ORF">AGRI_05277</name>
</gene>
<comment type="caution">
    <text evidence="7">The sequence shown here is derived from an EMBL/GenBank/DDBJ whole genome shotgun (WGS) entry which is preliminary data.</text>
</comment>
<keyword evidence="5" id="KW-0175">Coiled coil</keyword>
<dbReference type="PANTHER" id="PTHR30537:SF72">
    <property type="entry name" value="LYSR FAMILY TRANSCRIPTIONAL REGULATOR"/>
    <property type="match status" value="1"/>
</dbReference>
<dbReference type="RefSeq" id="WP_008983974.1">
    <property type="nucleotide sequence ID" value="NZ_AKKU01000011.1"/>
</dbReference>
<dbReference type="PANTHER" id="PTHR30537">
    <property type="entry name" value="HTH-TYPE TRANSCRIPTIONAL REGULATOR"/>
    <property type="match status" value="1"/>
</dbReference>
<proteinExistence type="inferred from homology"/>
<dbReference type="Pfam" id="PF03466">
    <property type="entry name" value="LysR_substrate"/>
    <property type="match status" value="1"/>
</dbReference>
<comment type="similarity">
    <text evidence="1">Belongs to the LysR transcriptional regulatory family.</text>
</comment>
<dbReference type="InterPro" id="IPR036388">
    <property type="entry name" value="WH-like_DNA-bd_sf"/>
</dbReference>
<dbReference type="Proteomes" id="UP000035062">
    <property type="component" value="Unassembled WGS sequence"/>
</dbReference>
<dbReference type="InterPro" id="IPR058163">
    <property type="entry name" value="LysR-type_TF_proteobact-type"/>
</dbReference>
<dbReference type="GO" id="GO:0006351">
    <property type="term" value="P:DNA-templated transcription"/>
    <property type="evidence" value="ECO:0007669"/>
    <property type="project" value="TreeGrafter"/>
</dbReference>
<evidence type="ECO:0000313" key="7">
    <source>
        <dbReference type="EMBL" id="EIW89487.1"/>
    </source>
</evidence>
<evidence type="ECO:0000313" key="8">
    <source>
        <dbReference type="Proteomes" id="UP000035062"/>
    </source>
</evidence>
<dbReference type="AlphaFoldDB" id="I9P3F2"/>
<dbReference type="CDD" id="cd08472">
    <property type="entry name" value="PBP2_CrgA_like_3"/>
    <property type="match status" value="1"/>
</dbReference>
<dbReference type="SUPFAM" id="SSF46785">
    <property type="entry name" value="Winged helix' DNA-binding domain"/>
    <property type="match status" value="1"/>
</dbReference>
<evidence type="ECO:0000256" key="2">
    <source>
        <dbReference type="ARBA" id="ARBA00023015"/>
    </source>
</evidence>
<dbReference type="FunFam" id="1.10.10.10:FF:000001">
    <property type="entry name" value="LysR family transcriptional regulator"/>
    <property type="match status" value="1"/>
</dbReference>
<dbReference type="InterPro" id="IPR036390">
    <property type="entry name" value="WH_DNA-bd_sf"/>
</dbReference>
<protein>
    <submittedName>
        <fullName evidence="7">LysR family transcriptional regulator</fullName>
    </submittedName>
</protein>
<dbReference type="SUPFAM" id="SSF53850">
    <property type="entry name" value="Periplasmic binding protein-like II"/>
    <property type="match status" value="1"/>
</dbReference>
<dbReference type="InterPro" id="IPR005119">
    <property type="entry name" value="LysR_subst-bd"/>
</dbReference>
<dbReference type="PROSITE" id="PS50931">
    <property type="entry name" value="HTH_LYSR"/>
    <property type="match status" value="1"/>
</dbReference>
<sequence>MDHLQAIKVFCQVVESGSFTKSALLLDLPKSTVTKLIQQLESHLKVKLLHRTTRQLTVTTEGQQYYQQVRKLLSELDDLESQISGEQAIPRGRLRVDVASGVANDILLPLLPDFFQRYPQIELDLGVADSNVDLLSENVDCVLRGGALTDLSLIARKIADLSVLTCATPAYLATYGEPQHPEQLQNGHQLVLYRAGKAKQLRPLRFTCSSHSLEILTNSRLILNESTAHRNAILLGLGIGQLPQFMVQQQLTQGLIKPILTNWHTNPIPLYLVYMPNRHLSGRFQAFANWLQQAFAPYRAY</sequence>
<dbReference type="PATRIC" id="fig|1195246.3.peg.1042"/>
<reference evidence="7 8" key="1">
    <citation type="journal article" date="2012" name="J. Bacteriol.">
        <title>Genome Sequence of Pectin-Degrading Alishewanella agri, Isolated from Landfill Soil.</title>
        <authorList>
            <person name="Kim J."/>
            <person name="Jung J."/>
            <person name="Sung J.S."/>
            <person name="Chun J."/>
            <person name="Park W."/>
        </authorList>
    </citation>
    <scope>NUCLEOTIDE SEQUENCE [LARGE SCALE GENOMIC DNA]</scope>
    <source>
        <strain evidence="7 8">BL06</strain>
    </source>
</reference>
<keyword evidence="3" id="KW-0238">DNA-binding</keyword>
<dbReference type="GO" id="GO:0043565">
    <property type="term" value="F:sequence-specific DNA binding"/>
    <property type="evidence" value="ECO:0007669"/>
    <property type="project" value="TreeGrafter"/>
</dbReference>
<dbReference type="EMBL" id="AKKU01000011">
    <property type="protein sequence ID" value="EIW89487.1"/>
    <property type="molecule type" value="Genomic_DNA"/>
</dbReference>
<evidence type="ECO:0000256" key="5">
    <source>
        <dbReference type="SAM" id="Coils"/>
    </source>
</evidence>
<accession>I9P3F2</accession>
<keyword evidence="2" id="KW-0805">Transcription regulation</keyword>
<dbReference type="Pfam" id="PF00126">
    <property type="entry name" value="HTH_1"/>
    <property type="match status" value="1"/>
</dbReference>
<dbReference type="InterPro" id="IPR000847">
    <property type="entry name" value="LysR_HTH_N"/>
</dbReference>
<dbReference type="eggNOG" id="COG0583">
    <property type="taxonomic scope" value="Bacteria"/>
</dbReference>
<evidence type="ECO:0000256" key="1">
    <source>
        <dbReference type="ARBA" id="ARBA00009437"/>
    </source>
</evidence>
<feature type="domain" description="HTH lysR-type" evidence="6">
    <location>
        <begin position="1"/>
        <end position="59"/>
    </location>
</feature>
<organism evidence="7 8">
    <name type="scientific">Alishewanella agri BL06</name>
    <dbReference type="NCBI Taxonomy" id="1195246"/>
    <lineage>
        <taxon>Bacteria</taxon>
        <taxon>Pseudomonadati</taxon>
        <taxon>Pseudomonadota</taxon>
        <taxon>Gammaproteobacteria</taxon>
        <taxon>Alteromonadales</taxon>
        <taxon>Alteromonadaceae</taxon>
        <taxon>Alishewanella</taxon>
    </lineage>
</organism>
<evidence type="ECO:0000259" key="6">
    <source>
        <dbReference type="PROSITE" id="PS50931"/>
    </source>
</evidence>
<name>I9P3F2_9ALTE</name>
<keyword evidence="4" id="KW-0804">Transcription</keyword>
<evidence type="ECO:0000256" key="3">
    <source>
        <dbReference type="ARBA" id="ARBA00023125"/>
    </source>
</evidence>
<feature type="coiled-coil region" evidence="5">
    <location>
        <begin position="62"/>
        <end position="89"/>
    </location>
</feature>
<keyword evidence="8" id="KW-1185">Reference proteome</keyword>
<dbReference type="Gene3D" id="1.10.10.10">
    <property type="entry name" value="Winged helix-like DNA-binding domain superfamily/Winged helix DNA-binding domain"/>
    <property type="match status" value="1"/>
</dbReference>
<dbReference type="Gene3D" id="3.40.190.10">
    <property type="entry name" value="Periplasmic binding protein-like II"/>
    <property type="match status" value="2"/>
</dbReference>
<dbReference type="STRING" id="1195246.AGRI_05277"/>